<evidence type="ECO:0000256" key="2">
    <source>
        <dbReference type="SAM" id="Coils"/>
    </source>
</evidence>
<dbReference type="AlphaFoldDB" id="A3V9C2"/>
<feature type="coiled-coil region" evidence="2">
    <location>
        <begin position="118"/>
        <end position="159"/>
    </location>
</feature>
<dbReference type="InterPro" id="IPR006143">
    <property type="entry name" value="RND_pump_MFP"/>
</dbReference>
<dbReference type="InterPro" id="IPR058792">
    <property type="entry name" value="Beta-barrel_RND_2"/>
</dbReference>
<dbReference type="eggNOG" id="COG0845">
    <property type="taxonomic scope" value="Bacteria"/>
</dbReference>
<dbReference type="GO" id="GO:0015562">
    <property type="term" value="F:efflux transmembrane transporter activity"/>
    <property type="evidence" value="ECO:0007669"/>
    <property type="project" value="TreeGrafter"/>
</dbReference>
<evidence type="ECO:0000259" key="3">
    <source>
        <dbReference type="Pfam" id="PF25954"/>
    </source>
</evidence>
<dbReference type="GO" id="GO:1990281">
    <property type="term" value="C:efflux pump complex"/>
    <property type="evidence" value="ECO:0007669"/>
    <property type="project" value="TreeGrafter"/>
</dbReference>
<dbReference type="PANTHER" id="PTHR30469">
    <property type="entry name" value="MULTIDRUG RESISTANCE PROTEIN MDTA"/>
    <property type="match status" value="1"/>
</dbReference>
<dbReference type="EMBL" id="AAMS01000011">
    <property type="protein sequence ID" value="EAQ05292.1"/>
    <property type="molecule type" value="Genomic_DNA"/>
</dbReference>
<dbReference type="SUPFAM" id="SSF111369">
    <property type="entry name" value="HlyD-like secretion proteins"/>
    <property type="match status" value="2"/>
</dbReference>
<sequence>MRLMSMFAAVVVAAILYLIVFQRDQLLGFAGADSDTPVTVAMSDTATAQGIGVIAIRAQAQAIDSAVLLRGQTAAARDVTVAAETSGLVVSEPLPKGSFVNAGDTLCTLDPGTRAATLAEARARLSEAQSRVPEAEAGVIEAQARVREAEINLNAARALSQDGFASETRVVGAQAAMESASAGVQRARSAVSSALAGIESAQAAVASAERDIARLVITAPFEGLLETDTAELGSLMQPGAPCATIIQLDPIRLVGFVPEADVGRITVGAMAGGRFSDQQEVVGEVTFLSRSADPVTRTFRVEVTVPNPDLAISDGLSAEIIVAADGQSAHLIAQSTLTLNDAGTLGVRIVGPDMTAQFMPVTLLRDTAEGVWVAGLPDAVDIITLGQEFVIDGVPIVPTYAEANQ</sequence>
<dbReference type="HOGENOM" id="CLU_018816_0_0_5"/>
<comment type="similarity">
    <text evidence="1">Belongs to the membrane fusion protein (MFP) (TC 8.A.1) family.</text>
</comment>
<keyword evidence="5" id="KW-1185">Reference proteome</keyword>
<name>A3V9C2_9RHOB</name>
<dbReference type="STRING" id="314232.SKA53_05935"/>
<reference evidence="4 5" key="1">
    <citation type="submission" date="2006-01" db="EMBL/GenBank/DDBJ databases">
        <authorList>
            <person name="Hagstrom A."/>
            <person name="Ferriera S."/>
            <person name="Johnson J."/>
            <person name="Kravitz S."/>
            <person name="Halpern A."/>
            <person name="Remington K."/>
            <person name="Beeson K."/>
            <person name="Tran B."/>
            <person name="Rogers Y.-H."/>
            <person name="Friedman R."/>
            <person name="Venter J.C."/>
        </authorList>
    </citation>
    <scope>NUCLEOTIDE SEQUENCE [LARGE SCALE GENOMIC DNA]</scope>
    <source>
        <strain evidence="4 5">SKA53</strain>
    </source>
</reference>
<dbReference type="Proteomes" id="UP000004507">
    <property type="component" value="Unassembled WGS sequence"/>
</dbReference>
<dbReference type="Gene3D" id="2.40.30.170">
    <property type="match status" value="1"/>
</dbReference>
<dbReference type="OrthoDB" id="9806939at2"/>
<feature type="domain" description="CusB-like beta-barrel" evidence="3">
    <location>
        <begin position="257"/>
        <end position="324"/>
    </location>
</feature>
<protein>
    <submittedName>
        <fullName evidence="4">Efflux transporter, RND family, MFP subunit</fullName>
    </submittedName>
</protein>
<proteinExistence type="inferred from homology"/>
<keyword evidence="2" id="KW-0175">Coiled coil</keyword>
<dbReference type="Gene3D" id="1.10.287.470">
    <property type="entry name" value="Helix hairpin bin"/>
    <property type="match status" value="1"/>
</dbReference>
<accession>A3V9C2</accession>
<dbReference type="RefSeq" id="WP_007205140.1">
    <property type="nucleotide sequence ID" value="NZ_CH672414.1"/>
</dbReference>
<dbReference type="NCBIfam" id="TIGR01730">
    <property type="entry name" value="RND_mfp"/>
    <property type="match status" value="1"/>
</dbReference>
<evidence type="ECO:0000256" key="1">
    <source>
        <dbReference type="ARBA" id="ARBA00009477"/>
    </source>
</evidence>
<evidence type="ECO:0000313" key="4">
    <source>
        <dbReference type="EMBL" id="EAQ05292.1"/>
    </source>
</evidence>
<dbReference type="Pfam" id="PF25954">
    <property type="entry name" value="Beta-barrel_RND_2"/>
    <property type="match status" value="1"/>
</dbReference>
<gene>
    <name evidence="4" type="ORF">SKA53_05935</name>
</gene>
<evidence type="ECO:0000313" key="5">
    <source>
        <dbReference type="Proteomes" id="UP000004507"/>
    </source>
</evidence>
<dbReference type="Gene3D" id="2.40.50.100">
    <property type="match status" value="1"/>
</dbReference>
<dbReference type="PANTHER" id="PTHR30469:SF29">
    <property type="entry name" value="BLR2860 PROTEIN"/>
    <property type="match status" value="1"/>
</dbReference>
<comment type="caution">
    <text evidence="4">The sequence shown here is derived from an EMBL/GenBank/DDBJ whole genome shotgun (WGS) entry which is preliminary data.</text>
</comment>
<organism evidence="4 5">
    <name type="scientific">Yoonia vestfoldensis SKA53</name>
    <dbReference type="NCBI Taxonomy" id="314232"/>
    <lineage>
        <taxon>Bacteria</taxon>
        <taxon>Pseudomonadati</taxon>
        <taxon>Pseudomonadota</taxon>
        <taxon>Alphaproteobacteria</taxon>
        <taxon>Rhodobacterales</taxon>
        <taxon>Paracoccaceae</taxon>
        <taxon>Yoonia</taxon>
    </lineage>
</organism>